<protein>
    <submittedName>
        <fullName evidence="1">Uncharacterized protein</fullName>
    </submittedName>
</protein>
<reference evidence="1" key="1">
    <citation type="submission" date="2021-02" db="EMBL/GenBank/DDBJ databases">
        <authorList>
            <person name="Nowell W R."/>
        </authorList>
    </citation>
    <scope>NUCLEOTIDE SEQUENCE</scope>
</reference>
<dbReference type="EMBL" id="CAJOBI010026916">
    <property type="protein sequence ID" value="CAF4250323.1"/>
    <property type="molecule type" value="Genomic_DNA"/>
</dbReference>
<dbReference type="AlphaFoldDB" id="A0A8S2SXZ5"/>
<evidence type="ECO:0000313" key="1">
    <source>
        <dbReference type="EMBL" id="CAF4250323.1"/>
    </source>
</evidence>
<evidence type="ECO:0000313" key="2">
    <source>
        <dbReference type="Proteomes" id="UP000676336"/>
    </source>
</evidence>
<name>A0A8S2SXZ5_9BILA</name>
<gene>
    <name evidence="1" type="ORF">SMN809_LOCUS23968</name>
</gene>
<sequence>MDTFAKVYDENIRPLMDKIDQVRPLLSPNHDDIIFPNV</sequence>
<proteinExistence type="predicted"/>
<organism evidence="1 2">
    <name type="scientific">Rotaria magnacalcarata</name>
    <dbReference type="NCBI Taxonomy" id="392030"/>
    <lineage>
        <taxon>Eukaryota</taxon>
        <taxon>Metazoa</taxon>
        <taxon>Spiralia</taxon>
        <taxon>Gnathifera</taxon>
        <taxon>Rotifera</taxon>
        <taxon>Eurotatoria</taxon>
        <taxon>Bdelloidea</taxon>
        <taxon>Philodinida</taxon>
        <taxon>Philodinidae</taxon>
        <taxon>Rotaria</taxon>
    </lineage>
</organism>
<feature type="non-terminal residue" evidence="1">
    <location>
        <position position="38"/>
    </location>
</feature>
<accession>A0A8S2SXZ5</accession>
<dbReference type="Proteomes" id="UP000676336">
    <property type="component" value="Unassembled WGS sequence"/>
</dbReference>
<comment type="caution">
    <text evidence="1">The sequence shown here is derived from an EMBL/GenBank/DDBJ whole genome shotgun (WGS) entry which is preliminary data.</text>
</comment>